<keyword evidence="5" id="KW-1185">Reference proteome</keyword>
<evidence type="ECO:0000313" key="4">
    <source>
        <dbReference type="EMBL" id="THD27883.1"/>
    </source>
</evidence>
<dbReference type="InterPro" id="IPR011598">
    <property type="entry name" value="bHLH_dom"/>
</dbReference>
<dbReference type="GO" id="GO:0046983">
    <property type="term" value="F:protein dimerization activity"/>
    <property type="evidence" value="ECO:0007669"/>
    <property type="project" value="InterPro"/>
</dbReference>
<dbReference type="SMART" id="SM00353">
    <property type="entry name" value="HLH"/>
    <property type="match status" value="1"/>
</dbReference>
<dbReference type="PROSITE" id="PS50888">
    <property type="entry name" value="BHLH"/>
    <property type="match status" value="1"/>
</dbReference>
<evidence type="ECO:0000256" key="2">
    <source>
        <dbReference type="SAM" id="MobiDB-lite"/>
    </source>
</evidence>
<dbReference type="GO" id="GO:0000981">
    <property type="term" value="F:DNA-binding transcription factor activity, RNA polymerase II-specific"/>
    <property type="evidence" value="ECO:0007669"/>
    <property type="project" value="TreeGrafter"/>
</dbReference>
<keyword evidence="1" id="KW-0238">DNA-binding</keyword>
<feature type="region of interest" description="Disordered" evidence="2">
    <location>
        <begin position="92"/>
        <end position="166"/>
    </location>
</feature>
<dbReference type="Gene3D" id="4.10.280.10">
    <property type="entry name" value="Helix-loop-helix DNA-binding domain"/>
    <property type="match status" value="1"/>
</dbReference>
<evidence type="ECO:0000259" key="3">
    <source>
        <dbReference type="PROSITE" id="PS50888"/>
    </source>
</evidence>
<dbReference type="Proteomes" id="UP000230066">
    <property type="component" value="Unassembled WGS sequence"/>
</dbReference>
<feature type="compositionally biased region" description="Polar residues" evidence="2">
    <location>
        <begin position="135"/>
        <end position="149"/>
    </location>
</feature>
<sequence>MCGKPGHSNCSIALFRNYRTDFYLLLRLHSSHLLNNSVKSKYRKSTQQLPLRLIVILSDPLVDLRMNCGQFPVCVKLDNVFDCLPMSFGSLGPRMEEDDKENRPPLSDEQSIQSVVPFTTTSRKPALITRPGNVPHTTAPQTSTNNTDSSKPKQKRTNTIRVSRRNERERNRVRLINLGFERLRAVVPCQSGEQLSKICTLRKAIWYIEHLDRVLNGQSSSSSNSSRIRSTGANVSASNTGTNCELGRRVTAIGTSRLVPNITGPEQSTRQPLRMRQQQQHKISTPPPPPPPPPATTRATTVIASPTPQFPSQQSQHSMKRTIGDEESRTETHGAVRMASWSYPDTPTGPYGILGSGGRSVHQWVTPITMPAMLAPTSLSTKEMLSPIFPSQWAHSTMEVASTPTGFVAETKTKLMDSGYTSFDLTATPPSSQAIREYKAGQVNGGSSGVIPLQIGHSDPLFWNPPELYLKSFENKQKQANLRTNSINGKTYLQP</sequence>
<dbReference type="GO" id="GO:0000977">
    <property type="term" value="F:RNA polymerase II transcription regulatory region sequence-specific DNA binding"/>
    <property type="evidence" value="ECO:0007669"/>
    <property type="project" value="TreeGrafter"/>
</dbReference>
<name>A0A4E0RKK0_FASHE</name>
<feature type="domain" description="BHLH" evidence="3">
    <location>
        <begin position="160"/>
        <end position="211"/>
    </location>
</feature>
<comment type="caution">
    <text evidence="4">The sequence shown here is derived from an EMBL/GenBank/DDBJ whole genome shotgun (WGS) entry which is preliminary data.</text>
</comment>
<feature type="compositionally biased region" description="Polar residues" evidence="2">
    <location>
        <begin position="231"/>
        <end position="242"/>
    </location>
</feature>
<feature type="compositionally biased region" description="Basic and acidic residues" evidence="2">
    <location>
        <begin position="322"/>
        <end position="332"/>
    </location>
</feature>
<feature type="compositionally biased region" description="Pro residues" evidence="2">
    <location>
        <begin position="285"/>
        <end position="295"/>
    </location>
</feature>
<feature type="compositionally biased region" description="Polar residues" evidence="2">
    <location>
        <begin position="108"/>
        <end position="123"/>
    </location>
</feature>
<dbReference type="InterPro" id="IPR050283">
    <property type="entry name" value="E-box_TF_Regulators"/>
</dbReference>
<feature type="compositionally biased region" description="Low complexity" evidence="2">
    <location>
        <begin position="296"/>
        <end position="317"/>
    </location>
</feature>
<reference evidence="4" key="1">
    <citation type="submission" date="2019-03" db="EMBL/GenBank/DDBJ databases">
        <title>Improved annotation for the trematode Fasciola hepatica.</title>
        <authorList>
            <person name="Choi Y.-J."/>
            <person name="Martin J."/>
            <person name="Mitreva M."/>
        </authorList>
    </citation>
    <scope>NUCLEOTIDE SEQUENCE [LARGE SCALE GENOMIC DNA]</scope>
</reference>
<evidence type="ECO:0000313" key="5">
    <source>
        <dbReference type="Proteomes" id="UP000230066"/>
    </source>
</evidence>
<gene>
    <name evidence="4" type="ORF">D915_001269</name>
</gene>
<dbReference type="PANTHER" id="PTHR23349:SF108">
    <property type="entry name" value="BHLH DOMAIN-CONTAINING PROTEIN"/>
    <property type="match status" value="1"/>
</dbReference>
<feature type="compositionally biased region" description="Polar residues" evidence="2">
    <location>
        <begin position="264"/>
        <end position="283"/>
    </location>
</feature>
<accession>A0A4E0RKK0</accession>
<dbReference type="CDD" id="cd11418">
    <property type="entry name" value="bHLH_TS_ASCL"/>
    <property type="match status" value="1"/>
</dbReference>
<dbReference type="InterPro" id="IPR036638">
    <property type="entry name" value="HLH_DNA-bd_sf"/>
</dbReference>
<organism evidence="4 5">
    <name type="scientific">Fasciola hepatica</name>
    <name type="common">Liver fluke</name>
    <dbReference type="NCBI Taxonomy" id="6192"/>
    <lineage>
        <taxon>Eukaryota</taxon>
        <taxon>Metazoa</taxon>
        <taxon>Spiralia</taxon>
        <taxon>Lophotrochozoa</taxon>
        <taxon>Platyhelminthes</taxon>
        <taxon>Trematoda</taxon>
        <taxon>Digenea</taxon>
        <taxon>Plagiorchiida</taxon>
        <taxon>Echinostomata</taxon>
        <taxon>Echinostomatoidea</taxon>
        <taxon>Fasciolidae</taxon>
        <taxon>Fasciola</taxon>
    </lineage>
</organism>
<feature type="compositionally biased region" description="Low complexity" evidence="2">
    <location>
        <begin position="219"/>
        <end position="230"/>
    </location>
</feature>
<evidence type="ECO:0000256" key="1">
    <source>
        <dbReference type="ARBA" id="ARBA00023125"/>
    </source>
</evidence>
<dbReference type="AlphaFoldDB" id="A0A4E0RKK0"/>
<feature type="region of interest" description="Disordered" evidence="2">
    <location>
        <begin position="216"/>
        <end position="242"/>
    </location>
</feature>
<feature type="region of interest" description="Disordered" evidence="2">
    <location>
        <begin position="255"/>
        <end position="332"/>
    </location>
</feature>
<feature type="compositionally biased region" description="Basic and acidic residues" evidence="2">
    <location>
        <begin position="94"/>
        <end position="103"/>
    </location>
</feature>
<dbReference type="Pfam" id="PF00010">
    <property type="entry name" value="HLH"/>
    <property type="match status" value="1"/>
</dbReference>
<protein>
    <submittedName>
        <fullName evidence="4">Achaete-scute transcription factor</fullName>
    </submittedName>
</protein>
<dbReference type="PANTHER" id="PTHR23349">
    <property type="entry name" value="BASIC HELIX-LOOP-HELIX TRANSCRIPTION FACTOR, TWIST"/>
    <property type="match status" value="1"/>
</dbReference>
<dbReference type="GO" id="GO:0032502">
    <property type="term" value="P:developmental process"/>
    <property type="evidence" value="ECO:0007669"/>
    <property type="project" value="TreeGrafter"/>
</dbReference>
<proteinExistence type="predicted"/>
<dbReference type="EMBL" id="JXXN02000294">
    <property type="protein sequence ID" value="THD27883.1"/>
    <property type="molecule type" value="Genomic_DNA"/>
</dbReference>
<dbReference type="SUPFAM" id="SSF47459">
    <property type="entry name" value="HLH, helix-loop-helix DNA-binding domain"/>
    <property type="match status" value="1"/>
</dbReference>